<dbReference type="PANTHER" id="PTHR43792">
    <property type="entry name" value="GNAT FAMILY, PUTATIVE (AFU_ORTHOLOGUE AFUA_3G00765)-RELATED-RELATED"/>
    <property type="match status" value="1"/>
</dbReference>
<dbReference type="CDD" id="cd04301">
    <property type="entry name" value="NAT_SF"/>
    <property type="match status" value="1"/>
</dbReference>
<dbReference type="EMBL" id="QLYX01000020">
    <property type="protein sequence ID" value="RAY11280.1"/>
    <property type="molecule type" value="Genomic_DNA"/>
</dbReference>
<dbReference type="OrthoDB" id="3533156at2"/>
<sequence length="183" mass="20636">MTENLTTDRLVLRGWRPEEDAAAAFAVYGAEDVARWLTPAMERVADEATMRSMLEAWIDEEPGLIPPYGHWALARRSDGQVVGGLSLRPLPPYKEDIEIAWQLAPAYWGQGYATEAARALADWAFSQGAEELFAVVRPANDRAAAMARRVGMEWTGESDKYYDLHLQVYRLRPDDLVLARRRG</sequence>
<keyword evidence="2" id="KW-0808">Transferase</keyword>
<dbReference type="Proteomes" id="UP000251891">
    <property type="component" value="Unassembled WGS sequence"/>
</dbReference>
<dbReference type="Gene3D" id="3.40.630.30">
    <property type="match status" value="1"/>
</dbReference>
<evidence type="ECO:0000259" key="1">
    <source>
        <dbReference type="PROSITE" id="PS51186"/>
    </source>
</evidence>
<dbReference type="GO" id="GO:0016747">
    <property type="term" value="F:acyltransferase activity, transferring groups other than amino-acyl groups"/>
    <property type="evidence" value="ECO:0007669"/>
    <property type="project" value="InterPro"/>
</dbReference>
<accession>A0A365GWT1</accession>
<feature type="domain" description="N-acetyltransferase" evidence="1">
    <location>
        <begin position="10"/>
        <end position="175"/>
    </location>
</feature>
<dbReference type="InterPro" id="IPR000182">
    <property type="entry name" value="GNAT_dom"/>
</dbReference>
<gene>
    <name evidence="2" type="ORF">DPM19_31525</name>
</gene>
<comment type="caution">
    <text evidence="2">The sequence shown here is derived from an EMBL/GenBank/DDBJ whole genome shotgun (WGS) entry which is preliminary data.</text>
</comment>
<keyword evidence="3" id="KW-1185">Reference proteome</keyword>
<dbReference type="PANTHER" id="PTHR43792:SF1">
    <property type="entry name" value="N-ACETYLTRANSFERASE DOMAIN-CONTAINING PROTEIN"/>
    <property type="match status" value="1"/>
</dbReference>
<protein>
    <submittedName>
        <fullName evidence="2">GNAT family N-acetyltransferase</fullName>
    </submittedName>
</protein>
<dbReference type="Pfam" id="PF13302">
    <property type="entry name" value="Acetyltransf_3"/>
    <property type="match status" value="1"/>
</dbReference>
<evidence type="ECO:0000313" key="3">
    <source>
        <dbReference type="Proteomes" id="UP000251891"/>
    </source>
</evidence>
<proteinExistence type="predicted"/>
<dbReference type="RefSeq" id="WP_111871736.1">
    <property type="nucleotide sequence ID" value="NZ_QLYX01000020.1"/>
</dbReference>
<dbReference type="SUPFAM" id="SSF55729">
    <property type="entry name" value="Acyl-CoA N-acyltransferases (Nat)"/>
    <property type="match status" value="1"/>
</dbReference>
<dbReference type="InterPro" id="IPR016181">
    <property type="entry name" value="Acyl_CoA_acyltransferase"/>
</dbReference>
<evidence type="ECO:0000313" key="2">
    <source>
        <dbReference type="EMBL" id="RAY11280.1"/>
    </source>
</evidence>
<dbReference type="PROSITE" id="PS51186">
    <property type="entry name" value="GNAT"/>
    <property type="match status" value="1"/>
</dbReference>
<dbReference type="InterPro" id="IPR051531">
    <property type="entry name" value="N-acetyltransferase"/>
</dbReference>
<dbReference type="AlphaFoldDB" id="A0A365GWT1"/>
<name>A0A365GWT1_9ACTN</name>
<organism evidence="2 3">
    <name type="scientific">Actinomadura craniellae</name>
    <dbReference type="NCBI Taxonomy" id="2231787"/>
    <lineage>
        <taxon>Bacteria</taxon>
        <taxon>Bacillati</taxon>
        <taxon>Actinomycetota</taxon>
        <taxon>Actinomycetes</taxon>
        <taxon>Streptosporangiales</taxon>
        <taxon>Thermomonosporaceae</taxon>
        <taxon>Actinomadura</taxon>
    </lineage>
</organism>
<reference evidence="2 3" key="1">
    <citation type="submission" date="2018-06" db="EMBL/GenBank/DDBJ databases">
        <title>Actinomadura craniellae sp. nov. isolated from marine sponge Craniella sp.</title>
        <authorList>
            <person name="Li L."/>
            <person name="Xu Q.H."/>
            <person name="Lin H.W."/>
            <person name="Lu Y.H."/>
        </authorList>
    </citation>
    <scope>NUCLEOTIDE SEQUENCE [LARGE SCALE GENOMIC DNA]</scope>
    <source>
        <strain evidence="2 3">LHW63021</strain>
    </source>
</reference>